<evidence type="ECO:0000313" key="1">
    <source>
        <dbReference type="EMBL" id="KKS84845.1"/>
    </source>
</evidence>
<dbReference type="EMBL" id="LCFB01000013">
    <property type="protein sequence ID" value="KKS84845.1"/>
    <property type="molecule type" value="Genomic_DNA"/>
</dbReference>
<proteinExistence type="predicted"/>
<name>A0A0G1CGA8_9BACT</name>
<gene>
    <name evidence="1" type="ORF">UV59_C0013G0023</name>
</gene>
<dbReference type="STRING" id="1618436.UV59_C0013G0023"/>
<dbReference type="AlphaFoldDB" id="A0A0G1CGA8"/>
<organism evidence="1 2">
    <name type="scientific">Candidatus Gottesmanbacteria bacterium GW2011_GWA1_43_11</name>
    <dbReference type="NCBI Taxonomy" id="1618436"/>
    <lineage>
        <taxon>Bacteria</taxon>
        <taxon>Candidatus Gottesmaniibacteriota</taxon>
    </lineage>
</organism>
<reference evidence="1 2" key="1">
    <citation type="journal article" date="2015" name="Nature">
        <title>rRNA introns, odd ribosomes, and small enigmatic genomes across a large radiation of phyla.</title>
        <authorList>
            <person name="Brown C.T."/>
            <person name="Hug L.A."/>
            <person name="Thomas B.C."/>
            <person name="Sharon I."/>
            <person name="Castelle C.J."/>
            <person name="Singh A."/>
            <person name="Wilkins M.J."/>
            <person name="Williams K.H."/>
            <person name="Banfield J.F."/>
        </authorList>
    </citation>
    <scope>NUCLEOTIDE SEQUENCE [LARGE SCALE GENOMIC DNA]</scope>
</reference>
<evidence type="ECO:0000313" key="2">
    <source>
        <dbReference type="Proteomes" id="UP000034543"/>
    </source>
</evidence>
<sequence>MQRLELAAQFIRGKMLQDEKLETPGNCRYTVEALFQQIRVQFPDLSKHYLVYRHPQTGEPLHYSLLITDCHNQKYIINSVKAALFPQYLGPEETAPFSFQLMKPIDEII</sequence>
<accession>A0A0G1CGA8</accession>
<protein>
    <submittedName>
        <fullName evidence="1">Uncharacterized protein</fullName>
    </submittedName>
</protein>
<dbReference type="Proteomes" id="UP000034543">
    <property type="component" value="Unassembled WGS sequence"/>
</dbReference>
<comment type="caution">
    <text evidence="1">The sequence shown here is derived from an EMBL/GenBank/DDBJ whole genome shotgun (WGS) entry which is preliminary data.</text>
</comment>